<dbReference type="PATRIC" id="fig|1302272.5.peg.1985"/>
<dbReference type="InterPro" id="IPR036505">
    <property type="entry name" value="Amidase/PGRP_sf"/>
</dbReference>
<dbReference type="SUPFAM" id="SSF55846">
    <property type="entry name" value="N-acetylmuramoyl-L-alanine amidase-like"/>
    <property type="match status" value="1"/>
</dbReference>
<dbReference type="InterPro" id="IPR002502">
    <property type="entry name" value="Amidase_domain"/>
</dbReference>
<reference evidence="2 3" key="1">
    <citation type="journal article" date="2015" name="Genome Announc.">
        <title>Expanding the biotechnology potential of lactobacilli through comparative genomics of 213 strains and associated genera.</title>
        <authorList>
            <person name="Sun Z."/>
            <person name="Harris H.M."/>
            <person name="McCann A."/>
            <person name="Guo C."/>
            <person name="Argimon S."/>
            <person name="Zhang W."/>
            <person name="Yang X."/>
            <person name="Jeffery I.B."/>
            <person name="Cooney J.C."/>
            <person name="Kagawa T.F."/>
            <person name="Liu W."/>
            <person name="Song Y."/>
            <person name="Salvetti E."/>
            <person name="Wrobel A."/>
            <person name="Rasinkangas P."/>
            <person name="Parkhill J."/>
            <person name="Rea M.C."/>
            <person name="O'Sullivan O."/>
            <person name="Ritari J."/>
            <person name="Douillard F.P."/>
            <person name="Paul Ross R."/>
            <person name="Yang R."/>
            <person name="Briner A.E."/>
            <person name="Felis G.E."/>
            <person name="de Vos W.M."/>
            <person name="Barrangou R."/>
            <person name="Klaenhammer T.R."/>
            <person name="Caufield P.W."/>
            <person name="Cui Y."/>
            <person name="Zhang H."/>
            <person name="O'Toole P.W."/>
        </authorList>
    </citation>
    <scope>NUCLEOTIDE SEQUENCE [LARGE SCALE GENOMIC DNA]</scope>
    <source>
        <strain evidence="2 3">JCM 15530</strain>
    </source>
</reference>
<dbReference type="EMBL" id="AZCX01000004">
    <property type="protein sequence ID" value="KRK48207.1"/>
    <property type="molecule type" value="Genomic_DNA"/>
</dbReference>
<evidence type="ECO:0000313" key="3">
    <source>
        <dbReference type="Proteomes" id="UP000050911"/>
    </source>
</evidence>
<evidence type="ECO:0000313" key="2">
    <source>
        <dbReference type="EMBL" id="KRK48207.1"/>
    </source>
</evidence>
<dbReference type="SMART" id="SM00644">
    <property type="entry name" value="Ami_2"/>
    <property type="match status" value="1"/>
</dbReference>
<dbReference type="Pfam" id="PF01510">
    <property type="entry name" value="Amidase_2"/>
    <property type="match status" value="1"/>
</dbReference>
<feature type="domain" description="N-acetylmuramoyl-L-alanine amidase" evidence="1">
    <location>
        <begin position="13"/>
        <end position="154"/>
    </location>
</feature>
<evidence type="ECO:0000259" key="1">
    <source>
        <dbReference type="SMART" id="SM00644"/>
    </source>
</evidence>
<dbReference type="OrthoDB" id="9816557at2"/>
<dbReference type="CDD" id="cd06583">
    <property type="entry name" value="PGRP"/>
    <property type="match status" value="1"/>
</dbReference>
<dbReference type="AlphaFoldDB" id="A0A0R1HP40"/>
<keyword evidence="3" id="KW-1185">Reference proteome</keyword>
<accession>A0A0R1HP40</accession>
<gene>
    <name evidence="2" type="ORF">FC96_GL001946</name>
</gene>
<dbReference type="GO" id="GO:0009253">
    <property type="term" value="P:peptidoglycan catabolic process"/>
    <property type="evidence" value="ECO:0007669"/>
    <property type="project" value="InterPro"/>
</dbReference>
<sequence>MGYPINNDYALGATEGDGRMAVKRFIIAHDTGNDANKGAHSARNEAAYMKGHYGAAYTHFIVDDTAIFQVGQPGYVAWGALDANPYSPMQVELAHVDTQARFNESYKRYIWLIRYYAKKYGIPLTLDKGGRTTEGVKTHKWVTQHFGGDHVDPYGYLAKWGISKRQFAKDLKNGVVGTMGEPEYYKTKGLYEVVAPKVYAYKDLKAQQKRAVRFMKGSRFYAQPKKYGKIYRFKTAVGYVTANKDYVKFIKALK</sequence>
<comment type="caution">
    <text evidence="2">The sequence shown here is derived from an EMBL/GenBank/DDBJ whole genome shotgun (WGS) entry which is preliminary data.</text>
</comment>
<dbReference type="STRING" id="1302272.FC96_GL001946"/>
<dbReference type="RefSeq" id="WP_054660850.1">
    <property type="nucleotide sequence ID" value="NZ_AZCX01000004.1"/>
</dbReference>
<name>A0A0R1HP40_9LACO</name>
<organism evidence="2 3">
    <name type="scientific">Secundilactobacillus kimchicus JCM 15530</name>
    <dbReference type="NCBI Taxonomy" id="1302272"/>
    <lineage>
        <taxon>Bacteria</taxon>
        <taxon>Bacillati</taxon>
        <taxon>Bacillota</taxon>
        <taxon>Bacilli</taxon>
        <taxon>Lactobacillales</taxon>
        <taxon>Lactobacillaceae</taxon>
        <taxon>Secundilactobacillus</taxon>
    </lineage>
</organism>
<protein>
    <submittedName>
        <fullName evidence="2">N-acetylmuramoyl-L-alanine amidase</fullName>
    </submittedName>
</protein>
<proteinExistence type="predicted"/>
<dbReference type="Gene3D" id="3.40.80.10">
    <property type="entry name" value="Peptidoglycan recognition protein-like"/>
    <property type="match status" value="1"/>
</dbReference>
<dbReference type="GO" id="GO:0008745">
    <property type="term" value="F:N-acetylmuramoyl-L-alanine amidase activity"/>
    <property type="evidence" value="ECO:0007669"/>
    <property type="project" value="InterPro"/>
</dbReference>
<dbReference type="Proteomes" id="UP000050911">
    <property type="component" value="Unassembled WGS sequence"/>
</dbReference>